<evidence type="ECO:0000313" key="2">
    <source>
        <dbReference type="EMBL" id="GHJ84763.1"/>
    </source>
</evidence>
<feature type="region of interest" description="Disordered" evidence="1">
    <location>
        <begin position="292"/>
        <end position="324"/>
    </location>
</feature>
<feature type="region of interest" description="Disordered" evidence="1">
    <location>
        <begin position="333"/>
        <end position="352"/>
    </location>
</feature>
<dbReference type="EMBL" id="BLZA01000009">
    <property type="protein sequence ID" value="GHJ84763.1"/>
    <property type="molecule type" value="Genomic_DNA"/>
</dbReference>
<feature type="region of interest" description="Disordered" evidence="1">
    <location>
        <begin position="111"/>
        <end position="179"/>
    </location>
</feature>
<feature type="region of interest" description="Disordered" evidence="1">
    <location>
        <begin position="372"/>
        <end position="409"/>
    </location>
</feature>
<feature type="compositionally biased region" description="Low complexity" evidence="1">
    <location>
        <begin position="456"/>
        <end position="465"/>
    </location>
</feature>
<dbReference type="OrthoDB" id="2585985at2759"/>
<feature type="compositionally biased region" description="Gly residues" evidence="1">
    <location>
        <begin position="444"/>
        <end position="455"/>
    </location>
</feature>
<comment type="caution">
    <text evidence="2">The sequence shown here is derived from an EMBL/GenBank/DDBJ whole genome shotgun (WGS) entry which is preliminary data.</text>
</comment>
<dbReference type="AlphaFoldDB" id="A0A8H3TPG2"/>
<sequence>MLRGKKDPLSGQHVRPIESLPGAGERPAVRTYRPSGAAHSKGILVNPDTKSTLAIPQLNNRKFRKAHKEANDAAALDRLLAPQFQSGAVAAERQSFDYHVAGEPGPSRLTAAAVAARSGSMRTHTSDGTGEGSAAAAAAAPSASGRKRLLSGRTRRGRGGDETSSSGAYPHANGIGIGDAGEEQLTSKALGVYIDKQGRLHDKEYDPFETVRSVSRKKYEARSAFGAAREDDSEAGSDVSNSLVGRENRYGAYASAAAAAATYGRAAWGYGAGAGAGSRGAFETRDRQHVHDMQSRVVIGDGAPAVDTSWRDGDEHEDHEDAMNRTVYSEYDSGISATSPKPGHAAAAAAAVAASARPSGLGVDRFQGAVSSAASSSGSRASPHPSSNKSRTTTTTTPHPSASVKTHASRLAHLEERPRSLLYPATPAQIAAQQEKAKAKRGAGARGGGAGGGGSDPSAADPDPDVVFIPPPLAPFHPAYHPSGRASSSSRAPSLASVERAISGRRGSYHFHHHRHATGGAAAGNSATLHKPASTVFASHEMSYLPTRWARGDHEIRTGEEAIEKYRPLEWQGSQKAGVSGNGEPDWTPSCMDTIKRNWHEFSLSLRFGAHRTKKKLQRKVQNAM</sequence>
<dbReference type="Proteomes" id="UP000620104">
    <property type="component" value="Unassembled WGS sequence"/>
</dbReference>
<evidence type="ECO:0000313" key="3">
    <source>
        <dbReference type="Proteomes" id="UP000620104"/>
    </source>
</evidence>
<feature type="compositionally biased region" description="Basic residues" evidence="1">
    <location>
        <begin position="145"/>
        <end position="157"/>
    </location>
</feature>
<reference evidence="2" key="1">
    <citation type="submission" date="2020-07" db="EMBL/GenBank/DDBJ databases">
        <title>Draft Genome Sequence of a Deep-Sea Yeast, Naganishia (Cryptococcus) liquefaciens strain N6.</title>
        <authorList>
            <person name="Han Y.W."/>
            <person name="Kajitani R."/>
            <person name="Morimoto H."/>
            <person name="Parhat M."/>
            <person name="Tsubouchi H."/>
            <person name="Bakenova O."/>
            <person name="Ogata M."/>
            <person name="Argunhan B."/>
            <person name="Aoki R."/>
            <person name="Kajiwara S."/>
            <person name="Itoh T."/>
            <person name="Iwasaki H."/>
        </authorList>
    </citation>
    <scope>NUCLEOTIDE SEQUENCE</scope>
    <source>
        <strain evidence="2">N6</strain>
    </source>
</reference>
<feature type="region of interest" description="Disordered" evidence="1">
    <location>
        <begin position="429"/>
        <end position="465"/>
    </location>
</feature>
<feature type="region of interest" description="Disordered" evidence="1">
    <location>
        <begin position="1"/>
        <end position="49"/>
    </location>
</feature>
<accession>A0A8H3TPG2</accession>
<organism evidence="2 3">
    <name type="scientific">Naganishia liquefaciens</name>
    <dbReference type="NCBI Taxonomy" id="104408"/>
    <lineage>
        <taxon>Eukaryota</taxon>
        <taxon>Fungi</taxon>
        <taxon>Dikarya</taxon>
        <taxon>Basidiomycota</taxon>
        <taxon>Agaricomycotina</taxon>
        <taxon>Tremellomycetes</taxon>
        <taxon>Filobasidiales</taxon>
        <taxon>Filobasidiaceae</taxon>
        <taxon>Naganishia</taxon>
    </lineage>
</organism>
<evidence type="ECO:0000256" key="1">
    <source>
        <dbReference type="SAM" id="MobiDB-lite"/>
    </source>
</evidence>
<proteinExistence type="predicted"/>
<keyword evidence="3" id="KW-1185">Reference proteome</keyword>
<feature type="compositionally biased region" description="Low complexity" evidence="1">
    <location>
        <begin position="133"/>
        <end position="144"/>
    </location>
</feature>
<feature type="compositionally biased region" description="Basic and acidic residues" evidence="1">
    <location>
        <begin position="309"/>
        <end position="323"/>
    </location>
</feature>
<gene>
    <name evidence="2" type="ORF">NliqN6_1165</name>
</gene>
<name>A0A8H3TPG2_9TREE</name>
<protein>
    <submittedName>
        <fullName evidence="2">Uncharacterized protein</fullName>
    </submittedName>
</protein>
<feature type="compositionally biased region" description="Low complexity" evidence="1">
    <location>
        <begin position="372"/>
        <end position="397"/>
    </location>
</feature>